<dbReference type="GO" id="GO:0006013">
    <property type="term" value="P:mannose metabolic process"/>
    <property type="evidence" value="ECO:0007669"/>
    <property type="project" value="InterPro"/>
</dbReference>
<dbReference type="Pfam" id="PF01074">
    <property type="entry name" value="Glyco_hydro_38N"/>
    <property type="match status" value="1"/>
</dbReference>
<dbReference type="EMBL" id="FXSZ01000007">
    <property type="protein sequence ID" value="SMO72002.1"/>
    <property type="molecule type" value="Genomic_DNA"/>
</dbReference>
<dbReference type="SUPFAM" id="SSF88713">
    <property type="entry name" value="Glycoside hydrolase/deacetylase"/>
    <property type="match status" value="1"/>
</dbReference>
<evidence type="ECO:0000259" key="2">
    <source>
        <dbReference type="Pfam" id="PF01074"/>
    </source>
</evidence>
<dbReference type="GO" id="GO:0030246">
    <property type="term" value="F:carbohydrate binding"/>
    <property type="evidence" value="ECO:0007669"/>
    <property type="project" value="InterPro"/>
</dbReference>
<dbReference type="PANTHER" id="PTHR46017">
    <property type="entry name" value="ALPHA-MANNOSIDASE 2C1"/>
    <property type="match status" value="1"/>
</dbReference>
<dbReference type="Pfam" id="PF17677">
    <property type="entry name" value="Glyco_hydro38C2"/>
    <property type="match status" value="1"/>
</dbReference>
<reference evidence="4 5" key="1">
    <citation type="submission" date="2017-05" db="EMBL/GenBank/DDBJ databases">
        <authorList>
            <person name="Varghese N."/>
            <person name="Submissions S."/>
        </authorList>
    </citation>
    <scope>NUCLEOTIDE SEQUENCE [LARGE SCALE GENOMIC DNA]</scope>
    <source>
        <strain evidence="4 5">DSM 21342</strain>
    </source>
</reference>
<sequence>MTRKKTTVLFFMVLFSLAAKAQPSSEKKTINSKVTDIWVVFKTHFDLGFTDLPENVFKRYREEMMDNALTVIEKSQTQPKEKRFSWTVSGWPLQAQILGPLQTPERKARIEKAIKEGTLVAHGLPFTTHTESLDYEDLVRGLGFSSAVARKYGLPLPISAKMTDVPSHSWILPTLLKNAGIQFLQLGCNPASQYPRFPELFWWEGADGSKVLCNYTPLYGSDIRPTPNWPCKNYLAMQMTGDNHGPPNSKEIDKLLVYAAKELPGVKIHFGTLDDFAKAVLAEKPDLPTVKGDCPDTWIHGLQSNPQETKIARNIRPLEPALDVLHTQLKSWGLSVVPVAAKLNKAYEQSLLYAEHTWGMNAEYGPRYAYGDAWKKWMDEAAAEPVPEDGNYASLINSNHKNTTIGSKRKWLRSYDDKRQYILNANDIVSTELKTELDLLAASVNKQGKRVVVYNPLPWKRSGMIENPWEKGKYFYVKDVAASGYSTFSMNELNEGAVTRDEATTFSTPYFKVVFDLKKGGIASLIEKSTGRELVDQSSKYVVGQFLHERFSANEVDKWFNAYSRIKDGWGLNDLGKPGMPKEIPYLTYTPNAWKINVMHAAVADIATLTAVSTDGYAKGYTLTFTFPHNAAYVDVKWAVDSKTPEKQAEGGWLCFPFSVEKPKFTVGRLGGPIDPAKDIVPGANRHLMAVTTGAAITQANKSGVALASADAPLLSFGEPGLWKYSMDYVPTTPSVFVNLYNNMWNTNFALWQEGSWSESVRIWPVDKGTQTVANLSQYGWETRLPLLTGVADGQTGKLPATKTGISVSRAGILITAFGENPDGNGTVLRLWEQAGNNSSCKVTLSENHSFKTARFCNLRGEFLSKEFKINNTIDVPINAYEPVSILLN</sequence>
<feature type="domain" description="Glycosyl hydrolases family 38 C-terminal" evidence="3">
    <location>
        <begin position="814"/>
        <end position="882"/>
    </location>
</feature>
<dbReference type="RefSeq" id="WP_142604254.1">
    <property type="nucleotide sequence ID" value="NZ_FXSZ01000007.1"/>
</dbReference>
<dbReference type="InterPro" id="IPR041147">
    <property type="entry name" value="GH38_C"/>
</dbReference>
<proteinExistence type="predicted"/>
<evidence type="ECO:0000313" key="4">
    <source>
        <dbReference type="EMBL" id="SMO72002.1"/>
    </source>
</evidence>
<protein>
    <submittedName>
        <fullName evidence="4">Glycosyl hydrolases family 38 N-terminal domain-containing protein</fullName>
    </submittedName>
</protein>
<dbReference type="GO" id="GO:0004559">
    <property type="term" value="F:alpha-mannosidase activity"/>
    <property type="evidence" value="ECO:0007669"/>
    <property type="project" value="InterPro"/>
</dbReference>
<accession>A0A521DK87</accession>
<feature type="domain" description="Glycoside hydrolase family 38 N-terminal" evidence="2">
    <location>
        <begin position="38"/>
        <end position="287"/>
    </location>
</feature>
<name>A0A521DK87_9SPHI</name>
<gene>
    <name evidence="4" type="ORF">SAMN06265350_10763</name>
</gene>
<dbReference type="InterPro" id="IPR027291">
    <property type="entry name" value="Glyco_hydro_38_N_sf"/>
</dbReference>
<organism evidence="4 5">
    <name type="scientific">Solitalea koreensis</name>
    <dbReference type="NCBI Taxonomy" id="543615"/>
    <lineage>
        <taxon>Bacteria</taxon>
        <taxon>Pseudomonadati</taxon>
        <taxon>Bacteroidota</taxon>
        <taxon>Sphingobacteriia</taxon>
        <taxon>Sphingobacteriales</taxon>
        <taxon>Sphingobacteriaceae</taxon>
        <taxon>Solitalea</taxon>
    </lineage>
</organism>
<dbReference type="Proteomes" id="UP000315971">
    <property type="component" value="Unassembled WGS sequence"/>
</dbReference>
<dbReference type="OrthoDB" id="1049785at2"/>
<dbReference type="InterPro" id="IPR000602">
    <property type="entry name" value="Glyco_hydro_38_N"/>
</dbReference>
<dbReference type="SUPFAM" id="SSF74650">
    <property type="entry name" value="Galactose mutarotase-like"/>
    <property type="match status" value="1"/>
</dbReference>
<keyword evidence="5" id="KW-1185">Reference proteome</keyword>
<dbReference type="AlphaFoldDB" id="A0A521DK87"/>
<evidence type="ECO:0000256" key="1">
    <source>
        <dbReference type="SAM" id="SignalP"/>
    </source>
</evidence>
<dbReference type="GO" id="GO:0009313">
    <property type="term" value="P:oligosaccharide catabolic process"/>
    <property type="evidence" value="ECO:0007669"/>
    <property type="project" value="TreeGrafter"/>
</dbReference>
<evidence type="ECO:0000313" key="5">
    <source>
        <dbReference type="Proteomes" id="UP000315971"/>
    </source>
</evidence>
<dbReference type="Gene3D" id="3.20.110.10">
    <property type="entry name" value="Glycoside hydrolase 38, N terminal domain"/>
    <property type="match status" value="1"/>
</dbReference>
<dbReference type="CDD" id="cd10791">
    <property type="entry name" value="GH38N_AMII_like_1"/>
    <property type="match status" value="1"/>
</dbReference>
<evidence type="ECO:0000259" key="3">
    <source>
        <dbReference type="Pfam" id="PF17677"/>
    </source>
</evidence>
<dbReference type="InterPro" id="IPR011013">
    <property type="entry name" value="Gal_mutarotase_sf_dom"/>
</dbReference>
<dbReference type="InterPro" id="IPR011330">
    <property type="entry name" value="Glyco_hydro/deAcase_b/a-brl"/>
</dbReference>
<dbReference type="PANTHER" id="PTHR46017:SF2">
    <property type="entry name" value="MANNOSYLGLYCERATE HYDROLASE"/>
    <property type="match status" value="1"/>
</dbReference>
<keyword evidence="4" id="KW-0378">Hydrolase</keyword>
<feature type="chain" id="PRO_5021727503" evidence="1">
    <location>
        <begin position="22"/>
        <end position="889"/>
    </location>
</feature>
<feature type="signal peptide" evidence="1">
    <location>
        <begin position="1"/>
        <end position="21"/>
    </location>
</feature>
<keyword evidence="1" id="KW-0732">Signal</keyword>